<dbReference type="EMBL" id="RWGY01000011">
    <property type="protein sequence ID" value="TVU33150.1"/>
    <property type="molecule type" value="Genomic_DNA"/>
</dbReference>
<evidence type="ECO:0000313" key="1">
    <source>
        <dbReference type="EMBL" id="TVU33150.1"/>
    </source>
</evidence>
<dbReference type="Proteomes" id="UP000324897">
    <property type="component" value="Chromosome 1"/>
</dbReference>
<feature type="non-terminal residue" evidence="1">
    <location>
        <position position="1"/>
    </location>
</feature>
<accession>A0A5J9VE55</accession>
<reference evidence="1 2" key="1">
    <citation type="journal article" date="2019" name="Sci. Rep.">
        <title>A high-quality genome of Eragrostis curvula grass provides insights into Poaceae evolution and supports new strategies to enhance forage quality.</title>
        <authorList>
            <person name="Carballo J."/>
            <person name="Santos B.A.C.M."/>
            <person name="Zappacosta D."/>
            <person name="Garbus I."/>
            <person name="Selva J.P."/>
            <person name="Gallo C.A."/>
            <person name="Diaz A."/>
            <person name="Albertini E."/>
            <person name="Caccamo M."/>
            <person name="Echenique V."/>
        </authorList>
    </citation>
    <scope>NUCLEOTIDE SEQUENCE [LARGE SCALE GENOMIC DNA]</scope>
    <source>
        <strain evidence="2">cv. Victoria</strain>
        <tissue evidence="1">Leaf</tissue>
    </source>
</reference>
<gene>
    <name evidence="1" type="ORF">EJB05_24936</name>
</gene>
<proteinExistence type="predicted"/>
<evidence type="ECO:0000313" key="2">
    <source>
        <dbReference type="Proteomes" id="UP000324897"/>
    </source>
</evidence>
<dbReference type="Gramene" id="TVU33150">
    <property type="protein sequence ID" value="TVU33150"/>
    <property type="gene ID" value="EJB05_24936"/>
</dbReference>
<organism evidence="1 2">
    <name type="scientific">Eragrostis curvula</name>
    <name type="common">weeping love grass</name>
    <dbReference type="NCBI Taxonomy" id="38414"/>
    <lineage>
        <taxon>Eukaryota</taxon>
        <taxon>Viridiplantae</taxon>
        <taxon>Streptophyta</taxon>
        <taxon>Embryophyta</taxon>
        <taxon>Tracheophyta</taxon>
        <taxon>Spermatophyta</taxon>
        <taxon>Magnoliopsida</taxon>
        <taxon>Liliopsida</taxon>
        <taxon>Poales</taxon>
        <taxon>Poaceae</taxon>
        <taxon>PACMAD clade</taxon>
        <taxon>Chloridoideae</taxon>
        <taxon>Eragrostideae</taxon>
        <taxon>Eragrostidinae</taxon>
        <taxon>Eragrostis</taxon>
    </lineage>
</organism>
<name>A0A5J9VE55_9POAL</name>
<comment type="caution">
    <text evidence="1">The sequence shown here is derived from an EMBL/GenBank/DDBJ whole genome shotgun (WGS) entry which is preliminary data.</text>
</comment>
<dbReference type="AlphaFoldDB" id="A0A5J9VE55"/>
<dbReference type="PANTHER" id="PTHR34480:SF11">
    <property type="entry name" value="OS05G0173500 PROTEIN"/>
    <property type="match status" value="1"/>
</dbReference>
<dbReference type="OrthoDB" id="695155at2759"/>
<protein>
    <submittedName>
        <fullName evidence="1">Uncharacterized protein</fullName>
    </submittedName>
</protein>
<sequence>MEIWDEKIEKQLTELMTQIALYRIRAYKGDGLQGLDENQLTDPITLEAEGYYKWCEREYFDEGWPYYVGSEDYQRLMLRNDGEYGDEDLESFCKLRCTLEGDKQYVQFWEKLSSETRWIEKAFRCSRPVWEKLECLLYYQAVKIAADLPKIYSTLIFSGFREYICRAQHDAIFYQAYAWLYFEIWKRVAKKEMNLKEALRQVSLSEMCLLDALLMIPGIPGPVTYNYERYVAHFSGDLEESDVRPLFMDAVKTFVRRPKIYYNFAKKKLDIAEKLCL</sequence>
<dbReference type="PANTHER" id="PTHR34480">
    <property type="entry name" value="OS01G0967800 PROTEIN-RELATED"/>
    <property type="match status" value="1"/>
</dbReference>
<keyword evidence="2" id="KW-1185">Reference proteome</keyword>
<feature type="non-terminal residue" evidence="1">
    <location>
        <position position="277"/>
    </location>
</feature>